<evidence type="ECO:0000313" key="2">
    <source>
        <dbReference type="Proteomes" id="UP000253204"/>
    </source>
</evidence>
<dbReference type="SUPFAM" id="SSF56524">
    <property type="entry name" value="Oxidoreductase molybdopterin-binding domain"/>
    <property type="match status" value="1"/>
</dbReference>
<keyword evidence="2" id="KW-1185">Reference proteome</keyword>
<gene>
    <name evidence="1" type="ORF">DU506_19060</name>
</gene>
<dbReference type="Proteomes" id="UP000253204">
    <property type="component" value="Unassembled WGS sequence"/>
</dbReference>
<evidence type="ECO:0000313" key="1">
    <source>
        <dbReference type="EMBL" id="RCV86116.1"/>
    </source>
</evidence>
<accession>A0A368TP91</accession>
<proteinExistence type="predicted"/>
<dbReference type="AlphaFoldDB" id="A0A368TP91"/>
<dbReference type="OrthoDB" id="6160625at2"/>
<sequence>MRGIPFRDFLIEHFGSVPSALYFTAWDDYAVSLSGWDDPDWILVTHENNQPLTLRGRGPLRLVERDYADRDTENLREFNDWLWMIRSIEAKW</sequence>
<comment type="caution">
    <text evidence="1">The sequence shown here is derived from an EMBL/GenBank/DDBJ whole genome shotgun (WGS) entry which is preliminary data.</text>
</comment>
<reference evidence="1 2" key="1">
    <citation type="submission" date="2018-07" db="EMBL/GenBank/DDBJ databases">
        <title>Halomonas rutogse sp. nov., isolated from Lake TangqianCo on Tibetan Plateau.</title>
        <authorList>
            <person name="Lu H."/>
            <person name="Xing P."/>
            <person name="Wu Q."/>
        </authorList>
    </citation>
    <scope>NUCLEOTIDE SEQUENCE [LARGE SCALE GENOMIC DNA]</scope>
    <source>
        <strain evidence="1 2">TQ8S</strain>
    </source>
</reference>
<dbReference type="EMBL" id="QPIJ01000073">
    <property type="protein sequence ID" value="RCV86116.1"/>
    <property type="molecule type" value="Genomic_DNA"/>
</dbReference>
<name>A0A368TP91_9GAMM</name>
<organism evidence="1 2">
    <name type="scientific">Vreelandella rituensis</name>
    <dbReference type="NCBI Taxonomy" id="2282306"/>
    <lineage>
        <taxon>Bacteria</taxon>
        <taxon>Pseudomonadati</taxon>
        <taxon>Pseudomonadota</taxon>
        <taxon>Gammaproteobacteria</taxon>
        <taxon>Oceanospirillales</taxon>
        <taxon>Halomonadaceae</taxon>
        <taxon>Vreelandella</taxon>
    </lineage>
</organism>
<protein>
    <submittedName>
        <fullName evidence="1">Uncharacterized protein</fullName>
    </submittedName>
</protein>
<dbReference type="InterPro" id="IPR036374">
    <property type="entry name" value="OxRdtase_Mopterin-bd_sf"/>
</dbReference>